<organism evidence="1 2">
    <name type="scientific">Riemerella anatipestifer RA-CH-1</name>
    <dbReference type="NCBI Taxonomy" id="1228997"/>
    <lineage>
        <taxon>Bacteria</taxon>
        <taxon>Pseudomonadati</taxon>
        <taxon>Bacteroidota</taxon>
        <taxon>Flavobacteriia</taxon>
        <taxon>Flavobacteriales</taxon>
        <taxon>Weeksellaceae</taxon>
        <taxon>Riemerella</taxon>
    </lineage>
</organism>
<dbReference type="Proteomes" id="UP000006276">
    <property type="component" value="Chromosome"/>
</dbReference>
<gene>
    <name evidence="1" type="ORF">B739_1331</name>
</gene>
<name>J9R299_RIEAN</name>
<dbReference type="KEGG" id="rag:B739_1331"/>
<accession>J9R299</accession>
<reference evidence="1 2" key="1">
    <citation type="submission" date="2012-09" db="EMBL/GenBank/DDBJ databases">
        <title>Riemerella anatipestifer vaccine strains.</title>
        <authorList>
            <person name="Chun C.A."/>
            <person name="Shu W.M."/>
            <person name="Kang Z.D."/>
            <person name="Jia W.X."/>
        </authorList>
    </citation>
    <scope>NUCLEOTIDE SEQUENCE [LARGE SCALE GENOMIC DNA]</scope>
    <source>
        <strain evidence="1 2">RA-CH-1</strain>
    </source>
</reference>
<evidence type="ECO:0000313" key="2">
    <source>
        <dbReference type="Proteomes" id="UP000006276"/>
    </source>
</evidence>
<proteinExistence type="predicted"/>
<protein>
    <submittedName>
        <fullName evidence="1">Uncharacterized protein</fullName>
    </submittedName>
</protein>
<dbReference type="EMBL" id="CP003787">
    <property type="protein sequence ID" value="AFR35929.1"/>
    <property type="molecule type" value="Genomic_DNA"/>
</dbReference>
<dbReference type="AlphaFoldDB" id="J9R299"/>
<dbReference type="HOGENOM" id="CLU_2828468_0_0_10"/>
<keyword evidence="2" id="KW-1185">Reference proteome</keyword>
<sequence length="66" mass="7933">MTKQEVANLHNGILTKLNINHISFFFFSEIKFLILGQIITLKLKDYEKTLFFSSCISYYRYNYRTN</sequence>
<evidence type="ECO:0000313" key="1">
    <source>
        <dbReference type="EMBL" id="AFR35929.1"/>
    </source>
</evidence>